<comment type="caution">
    <text evidence="2">The sequence shown here is derived from an EMBL/GenBank/DDBJ whole genome shotgun (WGS) entry which is preliminary data.</text>
</comment>
<dbReference type="RefSeq" id="WP_055041114.1">
    <property type="nucleotide sequence ID" value="NZ_LKBH01000274.1"/>
</dbReference>
<protein>
    <recommendedName>
        <fullName evidence="4">Rad50/SbcC-type AAA domain-containing protein</fullName>
    </recommendedName>
</protein>
<evidence type="ECO:0000313" key="2">
    <source>
        <dbReference type="EMBL" id="KQB34063.1"/>
    </source>
</evidence>
<keyword evidence="3" id="KW-1185">Reference proteome</keyword>
<accession>A0A0Q0VS15</accession>
<evidence type="ECO:0008006" key="4">
    <source>
        <dbReference type="Google" id="ProtNLM"/>
    </source>
</evidence>
<dbReference type="EMBL" id="LKBH01000274">
    <property type="protein sequence ID" value="KQB34063.1"/>
    <property type="molecule type" value="Genomic_DNA"/>
</dbReference>
<evidence type="ECO:0000313" key="3">
    <source>
        <dbReference type="Proteomes" id="UP000050301"/>
    </source>
</evidence>
<proteinExistence type="predicted"/>
<sequence>MFELVYDNLKINVNENYSKDYKGDNICILKGPNDSGKTTTLSLIKFAFSNFKLDKIDNETMKNKIKLILNNPDFKMELSISSYNNNFKIKITYDNKSKIAEYFINDKSVGYTRFTEETELLYEVPGEAVKKLDGILYDINNKLSGYETILIEYENHLREIYNKLIEYEEYENTKKDIIANIGGLNKKLQSITPIYEEDCRNYQDLHNKYIYNEYQQLDLKISDIEVEINNLHKKIKKDKYKNVKINKQLNELIKNSKDVYVLIKYDQLLFDGFIEKNEEYQWIFGEGLKHLNDGDDLSEELISRFYKYFNNIKEQIEENLKNSSNSESILQYNLIEQLIQLINQYIDKNPIIPIFDDTASTLLERLYNERKKLKDINDKYIKLNDLKAACEHIISEFGKLSSSLRNYNIEKDKNNPKMLGEDEINGEDYQSQIDELEKQKNLLQKEKLKIEDEYNQLTRSYSIYDLDILRKNLENAEDKCKEDKKLIDSLNTDIKDQQNTLNSLKNIEKPVYTMTKTEIECENKRIDGLKKKLKKYKEYIELLLKNQYSNISQENTDKVFYDALGSYIANIIKFVYHLHNKYDLAGIDFINREYIIDSQKDTKISFDSIGTGTSTLNGLMTRIKQGTNGKKLVILVDEIGDMDNSNLQNLINIAESQIKSDRLLLMLMTRPDNNKSEACCESIKFS</sequence>
<dbReference type="AlphaFoldDB" id="A0A0Q0VS15"/>
<dbReference type="Proteomes" id="UP000050301">
    <property type="component" value="Unassembled WGS sequence"/>
</dbReference>
<feature type="coiled-coil region" evidence="1">
    <location>
        <begin position="419"/>
        <end position="546"/>
    </location>
</feature>
<dbReference type="SUPFAM" id="SSF52540">
    <property type="entry name" value="P-loop containing nucleoside triphosphate hydrolases"/>
    <property type="match status" value="1"/>
</dbReference>
<keyword evidence="1" id="KW-0175">Coiled coil</keyword>
<organism evidence="2 3">
    <name type="scientific">Acidiplasma cupricumulans</name>
    <dbReference type="NCBI Taxonomy" id="312540"/>
    <lineage>
        <taxon>Archaea</taxon>
        <taxon>Methanobacteriati</taxon>
        <taxon>Thermoplasmatota</taxon>
        <taxon>Thermoplasmata</taxon>
        <taxon>Thermoplasmatales</taxon>
        <taxon>Ferroplasmaceae</taxon>
        <taxon>Acidiplasma</taxon>
    </lineage>
</organism>
<reference evidence="2 3" key="1">
    <citation type="submission" date="2015-09" db="EMBL/GenBank/DDBJ databases">
        <title>Heavy metals and arsenic resistance mechanisms in polyextremophilic archaea of the family Ferroplasmaceae.</title>
        <authorList>
            <person name="Bulaev A.G."/>
            <person name="Kanygina A.V."/>
        </authorList>
    </citation>
    <scope>NUCLEOTIDE SEQUENCE [LARGE SCALE GENOMIC DNA]</scope>
    <source>
        <strain evidence="2 3">BH2</strain>
    </source>
</reference>
<name>A0A0Q0VS15_9ARCH</name>
<dbReference type="InParanoid" id="A0A0Q0VS15"/>
<gene>
    <name evidence="2" type="ORF">AOG55_01535</name>
</gene>
<dbReference type="Gene3D" id="3.40.50.300">
    <property type="entry name" value="P-loop containing nucleotide triphosphate hydrolases"/>
    <property type="match status" value="1"/>
</dbReference>
<dbReference type="InterPro" id="IPR027417">
    <property type="entry name" value="P-loop_NTPase"/>
</dbReference>
<evidence type="ECO:0000256" key="1">
    <source>
        <dbReference type="SAM" id="Coils"/>
    </source>
</evidence>